<reference evidence="2" key="1">
    <citation type="journal article" date="2022" name="Int. J. Syst. Evol. Microbiol.">
        <title>Anaeromyxobacter oryzae sp. nov., Anaeromyxobacter diazotrophicus sp. nov. and Anaeromyxobacter paludicola sp. nov., isolated from paddy soils.</title>
        <authorList>
            <person name="Itoh H."/>
            <person name="Xu Z."/>
            <person name="Mise K."/>
            <person name="Masuda Y."/>
            <person name="Ushijima N."/>
            <person name="Hayakawa C."/>
            <person name="Shiratori Y."/>
            <person name="Senoo K."/>
        </authorList>
    </citation>
    <scope>NUCLEOTIDE SEQUENCE [LARGE SCALE GENOMIC DNA]</scope>
    <source>
        <strain evidence="2">Red630</strain>
    </source>
</reference>
<keyword evidence="2" id="KW-1185">Reference proteome</keyword>
<accession>A0ABM7X9P3</accession>
<dbReference type="PANTHER" id="PTHR13617:SF14">
    <property type="entry name" value="PROTEIN ABHD18"/>
    <property type="match status" value="1"/>
</dbReference>
<proteinExistence type="predicted"/>
<protein>
    <submittedName>
        <fullName evidence="1">Uncharacterized protein</fullName>
    </submittedName>
</protein>
<name>A0ABM7X9P3_9BACT</name>
<dbReference type="Gene3D" id="3.40.50.1820">
    <property type="entry name" value="alpha/beta hydrolase"/>
    <property type="match status" value="1"/>
</dbReference>
<gene>
    <name evidence="1" type="ORF">AMPC_16660</name>
</gene>
<organism evidence="1 2">
    <name type="scientific">Anaeromyxobacter paludicola</name>
    <dbReference type="NCBI Taxonomy" id="2918171"/>
    <lineage>
        <taxon>Bacteria</taxon>
        <taxon>Pseudomonadati</taxon>
        <taxon>Myxococcota</taxon>
        <taxon>Myxococcia</taxon>
        <taxon>Myxococcales</taxon>
        <taxon>Cystobacterineae</taxon>
        <taxon>Anaeromyxobacteraceae</taxon>
        <taxon>Anaeromyxobacter</taxon>
    </lineage>
</organism>
<sequence>MRALSSLTRAVPFMRMHPLDWLVSLALPRGRFFCDGWGDRALMAGMSEEELLATAAPPEVGWRPARRVGELTVQDGVFESPERRLPARVREARVRRLARAGEPPRAALVLLASSGDQGYLVRTELVRPLLSRGVAVFLLENAYYGGRRPAGQGGYEARTVCDLSLMGLATVKEAKALLALARRECERTCVAGYSMGGNMTAVVAATVPFAVAAVPMAPSASPAPVFTEGALRVWPDLRALAVERDDEEAARERLRAWLARFDATLLPIPRAPGAAIVVGTRHDGFVPPREMERLAAHWRCELRWLEAGHASGYLFYRDELRRAILDALGRLEERV</sequence>
<dbReference type="Proteomes" id="UP001162734">
    <property type="component" value="Chromosome"/>
</dbReference>
<dbReference type="InterPro" id="IPR019149">
    <property type="entry name" value="ABHD18"/>
</dbReference>
<dbReference type="Pfam" id="PF09752">
    <property type="entry name" value="ABHD18"/>
    <property type="match status" value="2"/>
</dbReference>
<dbReference type="InterPro" id="IPR029058">
    <property type="entry name" value="AB_hydrolase_fold"/>
</dbReference>
<dbReference type="EMBL" id="AP025592">
    <property type="protein sequence ID" value="BDG08553.1"/>
    <property type="molecule type" value="Genomic_DNA"/>
</dbReference>
<evidence type="ECO:0000313" key="1">
    <source>
        <dbReference type="EMBL" id="BDG08553.1"/>
    </source>
</evidence>
<evidence type="ECO:0000313" key="2">
    <source>
        <dbReference type="Proteomes" id="UP001162734"/>
    </source>
</evidence>
<dbReference type="PANTHER" id="PTHR13617">
    <property type="entry name" value="PROTEIN ABHD18"/>
    <property type="match status" value="1"/>
</dbReference>
<dbReference type="SUPFAM" id="SSF53474">
    <property type="entry name" value="alpha/beta-Hydrolases"/>
    <property type="match status" value="1"/>
</dbReference>